<keyword evidence="2" id="KW-0732">Signal</keyword>
<dbReference type="OrthoDB" id="7172943at2"/>
<dbReference type="EMBL" id="QWGB01000005">
    <property type="protein sequence ID" value="RIJ24448.1"/>
    <property type="molecule type" value="Genomic_DNA"/>
</dbReference>
<accession>A0A399QZW3</accession>
<name>A0A399QZW3_9PROT</name>
<sequence>MKTIYVAAGIAALFLGACTTAQPYGPATSASAQGFTVQPIESDRYRVSYTALSPQEARSYVLRRAAEVTLENNADWFRIVGGYVDTDESRRSRSSLSIGGGSSSGRYGSGVGVGVGIGVPLGGSSARTTESIEILVGRGPRPDTPQAYNARSVLENTPIQ</sequence>
<dbReference type="RefSeq" id="WP_119379638.1">
    <property type="nucleotide sequence ID" value="NZ_QWGB01000005.1"/>
</dbReference>
<evidence type="ECO:0008006" key="5">
    <source>
        <dbReference type="Google" id="ProtNLM"/>
    </source>
</evidence>
<dbReference type="NCBIfam" id="NF047637">
    <property type="entry name" value="lipo_CC0125"/>
    <property type="match status" value="1"/>
</dbReference>
<keyword evidence="4" id="KW-1185">Reference proteome</keyword>
<evidence type="ECO:0000256" key="1">
    <source>
        <dbReference type="SAM" id="MobiDB-lite"/>
    </source>
</evidence>
<evidence type="ECO:0000313" key="4">
    <source>
        <dbReference type="Proteomes" id="UP000265431"/>
    </source>
</evidence>
<reference evidence="3 4" key="1">
    <citation type="submission" date="2018-08" db="EMBL/GenBank/DDBJ databases">
        <title>Henriciella mobilis sp. nov., isolated from seawater.</title>
        <authorList>
            <person name="Cheng H."/>
            <person name="Wu Y.-H."/>
            <person name="Xu X.-W."/>
            <person name="Guo L.-L."/>
        </authorList>
    </citation>
    <scope>NUCLEOTIDE SEQUENCE [LARGE SCALE GENOMIC DNA]</scope>
    <source>
        <strain evidence="3 4">CCUG66934</strain>
    </source>
</reference>
<feature type="chain" id="PRO_5017342382" description="DUF4136 domain-containing protein" evidence="2">
    <location>
        <begin position="22"/>
        <end position="160"/>
    </location>
</feature>
<dbReference type="Proteomes" id="UP000265431">
    <property type="component" value="Unassembled WGS sequence"/>
</dbReference>
<feature type="region of interest" description="Disordered" evidence="1">
    <location>
        <begin position="136"/>
        <end position="160"/>
    </location>
</feature>
<dbReference type="PROSITE" id="PS51257">
    <property type="entry name" value="PROKAR_LIPOPROTEIN"/>
    <property type="match status" value="1"/>
</dbReference>
<evidence type="ECO:0000256" key="2">
    <source>
        <dbReference type="SAM" id="SignalP"/>
    </source>
</evidence>
<proteinExistence type="predicted"/>
<feature type="signal peptide" evidence="2">
    <location>
        <begin position="1"/>
        <end position="21"/>
    </location>
</feature>
<comment type="caution">
    <text evidence="3">The sequence shown here is derived from an EMBL/GenBank/DDBJ whole genome shotgun (WGS) entry which is preliminary data.</text>
</comment>
<dbReference type="AlphaFoldDB" id="A0A399QZW3"/>
<protein>
    <recommendedName>
        <fullName evidence="5">DUF4136 domain-containing protein</fullName>
    </recommendedName>
</protein>
<feature type="compositionally biased region" description="Polar residues" evidence="1">
    <location>
        <begin position="146"/>
        <end position="160"/>
    </location>
</feature>
<organism evidence="3 4">
    <name type="scientific">Henriciella barbarensis</name>
    <dbReference type="NCBI Taxonomy" id="86342"/>
    <lineage>
        <taxon>Bacteria</taxon>
        <taxon>Pseudomonadati</taxon>
        <taxon>Pseudomonadota</taxon>
        <taxon>Alphaproteobacteria</taxon>
        <taxon>Hyphomonadales</taxon>
        <taxon>Hyphomonadaceae</taxon>
        <taxon>Henriciella</taxon>
    </lineage>
</organism>
<gene>
    <name evidence="3" type="ORF">D1224_09495</name>
</gene>
<evidence type="ECO:0000313" key="3">
    <source>
        <dbReference type="EMBL" id="RIJ24448.1"/>
    </source>
</evidence>